<dbReference type="PANTHER" id="PTHR11669:SF8">
    <property type="entry name" value="DNA POLYMERASE III SUBUNIT DELTA"/>
    <property type="match status" value="1"/>
</dbReference>
<dbReference type="InterPro" id="IPR027417">
    <property type="entry name" value="P-loop_NTPase"/>
</dbReference>
<dbReference type="NCBIfam" id="NF005677">
    <property type="entry name" value="PRK07471.1"/>
    <property type="match status" value="1"/>
</dbReference>
<comment type="caution">
    <text evidence="1">The sequence shown here is derived from an EMBL/GenBank/DDBJ whole genome shotgun (WGS) entry which is preliminary data.</text>
</comment>
<dbReference type="AlphaFoldDB" id="A0A0N1N0Q8"/>
<reference evidence="1 2" key="1">
    <citation type="submission" date="2015-07" db="EMBL/GenBank/DDBJ databases">
        <title>Whole genome sequencing of Bosea vaviloviae isolated from cave pool.</title>
        <authorList>
            <person name="Tan N.E.H."/>
            <person name="Lee Y.P."/>
            <person name="Gan H.M."/>
            <person name="Barton H."/>
            <person name="Savka M.A."/>
        </authorList>
    </citation>
    <scope>NUCLEOTIDE SEQUENCE [LARGE SCALE GENOMIC DNA]</scope>
    <source>
        <strain evidence="1 2">SD260</strain>
    </source>
</reference>
<dbReference type="Gene3D" id="3.40.50.300">
    <property type="entry name" value="P-loop containing nucleotide triphosphate hydrolases"/>
    <property type="match status" value="1"/>
</dbReference>
<accession>A0A0N1N0Q8</accession>
<dbReference type="PATRIC" id="fig|1526658.3.peg.1716"/>
<dbReference type="GO" id="GO:0006261">
    <property type="term" value="P:DNA-templated DNA replication"/>
    <property type="evidence" value="ECO:0007669"/>
    <property type="project" value="TreeGrafter"/>
</dbReference>
<dbReference type="EMBL" id="LGSZ01000060">
    <property type="protein sequence ID" value="KPH77385.1"/>
    <property type="molecule type" value="Genomic_DNA"/>
</dbReference>
<dbReference type="Proteomes" id="UP000037822">
    <property type="component" value="Unassembled WGS sequence"/>
</dbReference>
<evidence type="ECO:0008006" key="3">
    <source>
        <dbReference type="Google" id="ProtNLM"/>
    </source>
</evidence>
<organism evidence="1 2">
    <name type="scientific">Bosea vaviloviae</name>
    <dbReference type="NCBI Taxonomy" id="1526658"/>
    <lineage>
        <taxon>Bacteria</taxon>
        <taxon>Pseudomonadati</taxon>
        <taxon>Pseudomonadota</taxon>
        <taxon>Alphaproteobacteria</taxon>
        <taxon>Hyphomicrobiales</taxon>
        <taxon>Boseaceae</taxon>
        <taxon>Bosea</taxon>
    </lineage>
</organism>
<dbReference type="GO" id="GO:0009360">
    <property type="term" value="C:DNA polymerase III complex"/>
    <property type="evidence" value="ECO:0007669"/>
    <property type="project" value="TreeGrafter"/>
</dbReference>
<protein>
    <recommendedName>
        <fullName evidence="3">DNA polymerase III subunit delta</fullName>
    </recommendedName>
</protein>
<dbReference type="PANTHER" id="PTHR11669">
    <property type="entry name" value="REPLICATION FACTOR C / DNA POLYMERASE III GAMMA-TAU SUBUNIT"/>
    <property type="match status" value="1"/>
</dbReference>
<dbReference type="InterPro" id="IPR050238">
    <property type="entry name" value="DNA_Rep/Repair_Clamp_Loader"/>
</dbReference>
<dbReference type="Pfam" id="PF13177">
    <property type="entry name" value="DNA_pol3_delta2"/>
    <property type="match status" value="1"/>
</dbReference>
<keyword evidence="2" id="KW-1185">Reference proteome</keyword>
<evidence type="ECO:0000313" key="1">
    <source>
        <dbReference type="EMBL" id="KPH77385.1"/>
    </source>
</evidence>
<dbReference type="SUPFAM" id="SSF52540">
    <property type="entry name" value="P-loop containing nucleoside triphosphate hydrolases"/>
    <property type="match status" value="1"/>
</dbReference>
<proteinExistence type="predicted"/>
<sequence>MLQTSDEPDRLPNAPHPRETLDLIGHAAQEQAFLAALASGRMHHGWLLGGPEGIGKASFAYRAARFVLAAGDPTSRAAGATSLAMPENDPATRRVMAQSHPDLHLLRRIQKPDGKGYTSNIPVDAVRRVLDRFGSSAAEGGWRVCIVDSAEDMDRSAGNALLKLLEEPPPRALFLIVAHAPGRMLPTIRSRCRLMTFGALDEAQVAQAGEIALERLGGPFDASALMRAARLADGSVRRALTYVDPETLALVEAVRARLDALPGIDLNALMALAEDVAGKAGESDFAVMIETVQSWLSDHLHAHAAAQSARLAPLAEVWDKLGRAARDVETYNLDRRPLVMTMFHDLSDAVARSRAA</sequence>
<dbReference type="OrthoDB" id="9811073at2"/>
<gene>
    <name evidence="1" type="ORF">AE618_22835</name>
</gene>
<dbReference type="RefSeq" id="WP_054211362.1">
    <property type="nucleotide sequence ID" value="NZ_LGSZ01000060.1"/>
</dbReference>
<name>A0A0N1N0Q8_9HYPH</name>
<evidence type="ECO:0000313" key="2">
    <source>
        <dbReference type="Proteomes" id="UP000037822"/>
    </source>
</evidence>